<organism evidence="3">
    <name type="scientific">Caenorhabditis brenneri</name>
    <name type="common">Nematode worm</name>
    <dbReference type="NCBI Taxonomy" id="135651"/>
    <lineage>
        <taxon>Eukaryota</taxon>
        <taxon>Metazoa</taxon>
        <taxon>Ecdysozoa</taxon>
        <taxon>Nematoda</taxon>
        <taxon>Chromadorea</taxon>
        <taxon>Rhabditida</taxon>
        <taxon>Rhabditina</taxon>
        <taxon>Rhabditomorpha</taxon>
        <taxon>Rhabditoidea</taxon>
        <taxon>Rhabditidae</taxon>
        <taxon>Peloderinae</taxon>
        <taxon>Caenorhabditis</taxon>
    </lineage>
</organism>
<feature type="compositionally biased region" description="Polar residues" evidence="1">
    <location>
        <begin position="189"/>
        <end position="205"/>
    </location>
</feature>
<dbReference type="EMBL" id="GL379984">
    <property type="protein sequence ID" value="EGT40197.1"/>
    <property type="molecule type" value="Genomic_DNA"/>
</dbReference>
<feature type="compositionally biased region" description="Basic and acidic residues" evidence="1">
    <location>
        <begin position="133"/>
        <end position="146"/>
    </location>
</feature>
<name>G0NYS9_CAEBE</name>
<accession>G0NYS9</accession>
<feature type="compositionally biased region" description="Low complexity" evidence="1">
    <location>
        <begin position="428"/>
        <end position="446"/>
    </location>
</feature>
<feature type="compositionally biased region" description="Basic and acidic residues" evidence="1">
    <location>
        <begin position="387"/>
        <end position="397"/>
    </location>
</feature>
<feature type="region of interest" description="Disordered" evidence="1">
    <location>
        <begin position="189"/>
        <end position="213"/>
    </location>
</feature>
<dbReference type="HOGENOM" id="CLU_590842_0_0_1"/>
<sequence>MKRYNGTSELSVYQGQETASLLKRVSPDEDYPIQSFPESVSSTDIARKMKRYNATSELSLYKEQETTSVLVSEHFQFYSSNLFFQEQTSSCAPLPAQSLPETDSPTEKNSPVAKDVINDGGHASPRLACSEFDDGHELGNPEDKKASPSNQMILDGSVSNEQEKAQPATNGRYWFEETPESFDAIERVQSANGSNSSDSTESTANVEHKAPSKEQKKTGLFSCWRVPLLKKHKKVSYCEVPNSKQTRSDELNGDQTSTVAISTTADTFVTSEPVDTVEAPNPVLFTTLRDCSTFFRVPYNPISPAKAHEIEAARIRMEAFLAEKALAEKSNGLATANNVNASAGTSQVHKTDPLPKSAGSSNNDCPVATDRQDQKQKTQPIIPKFVWRPDEQISPASKKDLANAEKRMQMYFASKNLSMPGAASSGKPVGTAPSTSGTSTSTAGVPVGSAEALKNVFAVQLPK</sequence>
<reference evidence="3" key="1">
    <citation type="submission" date="2011-07" db="EMBL/GenBank/DDBJ databases">
        <authorList>
            <consortium name="Caenorhabditis brenneri Sequencing and Analysis Consortium"/>
            <person name="Wilson R.K."/>
        </authorList>
    </citation>
    <scope>NUCLEOTIDE SEQUENCE [LARGE SCALE GENOMIC DNA]</scope>
    <source>
        <strain evidence="3">PB2801</strain>
    </source>
</reference>
<evidence type="ECO:0000313" key="2">
    <source>
        <dbReference type="EMBL" id="EGT40197.1"/>
    </source>
</evidence>
<dbReference type="InParanoid" id="G0NYS9"/>
<feature type="region of interest" description="Disordered" evidence="1">
    <location>
        <begin position="343"/>
        <end position="397"/>
    </location>
</feature>
<gene>
    <name evidence="2" type="ORF">CAEBREN_10890</name>
</gene>
<proteinExistence type="predicted"/>
<feature type="compositionally biased region" description="Polar residues" evidence="1">
    <location>
        <begin position="99"/>
        <end position="109"/>
    </location>
</feature>
<feature type="region of interest" description="Disordered" evidence="1">
    <location>
        <begin position="93"/>
        <end position="152"/>
    </location>
</feature>
<protein>
    <submittedName>
        <fullName evidence="2">Uncharacterized protein</fullName>
    </submittedName>
</protein>
<evidence type="ECO:0000313" key="3">
    <source>
        <dbReference type="Proteomes" id="UP000008068"/>
    </source>
</evidence>
<keyword evidence="3" id="KW-1185">Reference proteome</keyword>
<evidence type="ECO:0000256" key="1">
    <source>
        <dbReference type="SAM" id="MobiDB-lite"/>
    </source>
</evidence>
<feature type="region of interest" description="Disordered" evidence="1">
    <location>
        <begin position="418"/>
        <end position="446"/>
    </location>
</feature>
<dbReference type="Proteomes" id="UP000008068">
    <property type="component" value="Unassembled WGS sequence"/>
</dbReference>
<dbReference type="AlphaFoldDB" id="G0NYS9"/>